<name>A0A8H7CWP9_9AGAR</name>
<feature type="compositionally biased region" description="Low complexity" evidence="1">
    <location>
        <begin position="1"/>
        <end position="13"/>
    </location>
</feature>
<proteinExistence type="predicted"/>
<keyword evidence="3" id="KW-1185">Reference proteome</keyword>
<evidence type="ECO:0000256" key="1">
    <source>
        <dbReference type="SAM" id="MobiDB-lite"/>
    </source>
</evidence>
<sequence length="189" mass="20693">MSSRHPSLSLSPRSSPPPPVPANRANRPLRSKSDIALRTTSKPSVDVSSRLLHPVWLDIALVSLDDSTDMIFASRHAPTNSGPVPFLLYLLHFTFALRPLVLGFTLVIPPLFYSPSSSLPSARHFPPIYSRPRPSTPCPPLPPSSAFVLLHLPASPRSSSPSISPSTSPLLLNTSQPRLPRMLQHRLRL</sequence>
<comment type="caution">
    <text evidence="2">The sequence shown here is derived from an EMBL/GenBank/DDBJ whole genome shotgun (WGS) entry which is preliminary data.</text>
</comment>
<gene>
    <name evidence="2" type="ORF">MVEN_01313400</name>
</gene>
<dbReference type="EMBL" id="JACAZI010000010">
    <property type="protein sequence ID" value="KAF7350113.1"/>
    <property type="molecule type" value="Genomic_DNA"/>
</dbReference>
<dbReference type="AlphaFoldDB" id="A0A8H7CWP9"/>
<reference evidence="2" key="1">
    <citation type="submission" date="2020-05" db="EMBL/GenBank/DDBJ databases">
        <title>Mycena genomes resolve the evolution of fungal bioluminescence.</title>
        <authorList>
            <person name="Tsai I.J."/>
        </authorList>
    </citation>
    <scope>NUCLEOTIDE SEQUENCE</scope>
    <source>
        <strain evidence="2">CCC161011</strain>
    </source>
</reference>
<organism evidence="2 3">
    <name type="scientific">Mycena venus</name>
    <dbReference type="NCBI Taxonomy" id="2733690"/>
    <lineage>
        <taxon>Eukaryota</taxon>
        <taxon>Fungi</taxon>
        <taxon>Dikarya</taxon>
        <taxon>Basidiomycota</taxon>
        <taxon>Agaricomycotina</taxon>
        <taxon>Agaricomycetes</taxon>
        <taxon>Agaricomycetidae</taxon>
        <taxon>Agaricales</taxon>
        <taxon>Marasmiineae</taxon>
        <taxon>Mycenaceae</taxon>
        <taxon>Mycena</taxon>
    </lineage>
</organism>
<evidence type="ECO:0000313" key="3">
    <source>
        <dbReference type="Proteomes" id="UP000620124"/>
    </source>
</evidence>
<feature type="region of interest" description="Disordered" evidence="1">
    <location>
        <begin position="1"/>
        <end position="36"/>
    </location>
</feature>
<protein>
    <submittedName>
        <fullName evidence="2">Uncharacterized protein</fullName>
    </submittedName>
</protein>
<accession>A0A8H7CWP9</accession>
<evidence type="ECO:0000313" key="2">
    <source>
        <dbReference type="EMBL" id="KAF7350113.1"/>
    </source>
</evidence>
<dbReference type="Proteomes" id="UP000620124">
    <property type="component" value="Unassembled WGS sequence"/>
</dbReference>